<dbReference type="Gene3D" id="3.90.550.20">
    <property type="match status" value="1"/>
</dbReference>
<evidence type="ECO:0000256" key="1">
    <source>
        <dbReference type="ARBA" id="ARBA00022679"/>
    </source>
</evidence>
<dbReference type="GO" id="GO:0000030">
    <property type="term" value="F:mannosyltransferase activity"/>
    <property type="evidence" value="ECO:0007669"/>
    <property type="project" value="TreeGrafter"/>
</dbReference>
<dbReference type="InterPro" id="IPR029044">
    <property type="entry name" value="Nucleotide-diphossugar_trans"/>
</dbReference>
<dbReference type="PANTHER" id="PTHR32385:SF15">
    <property type="entry name" value="INOSITOL PHOSPHOCERAMIDE MANNOSYLTRANSFERASE 1"/>
    <property type="match status" value="1"/>
</dbReference>
<dbReference type="SUPFAM" id="SSF53448">
    <property type="entry name" value="Nucleotide-diphospho-sugar transferases"/>
    <property type="match status" value="1"/>
</dbReference>
<dbReference type="InterPro" id="IPR051706">
    <property type="entry name" value="Glycosyltransferase_domain"/>
</dbReference>
<dbReference type="RefSeq" id="WP_052832292.1">
    <property type="nucleotide sequence ID" value="NZ_BJYZ01000039.1"/>
</dbReference>
<protein>
    <submittedName>
        <fullName evidence="2">Mannosyl phosphorylinositol ceramide synthase SUR1</fullName>
    </submittedName>
</protein>
<keyword evidence="3" id="KW-1185">Reference proteome</keyword>
<evidence type="ECO:0000313" key="2">
    <source>
        <dbReference type="EMBL" id="GEO42344.1"/>
    </source>
</evidence>
<dbReference type="AlphaFoldDB" id="A0A512E0U5"/>
<dbReference type="InterPro" id="IPR007577">
    <property type="entry name" value="GlycoTrfase_DXD_sugar-bd_CS"/>
</dbReference>
<dbReference type="EMBL" id="BJYZ01000039">
    <property type="protein sequence ID" value="GEO42344.1"/>
    <property type="molecule type" value="Genomic_DNA"/>
</dbReference>
<proteinExistence type="predicted"/>
<dbReference type="GO" id="GO:0051999">
    <property type="term" value="P:mannosyl-inositol phosphorylceramide biosynthetic process"/>
    <property type="evidence" value="ECO:0007669"/>
    <property type="project" value="TreeGrafter"/>
</dbReference>
<sequence>MTDSDPQAAGIPRILHQIWYQGEAQMPDKFRRFSEGWRVNHPDWSFHLWNETAMRDFMVENYPAFLPVYDGYPFNIQRIDAVRYFILNTLGGVYVDADIESLKPIDTVVEGCSLMLSRTLGYNNAIIGSRPGHALWPVIFEGLSANHKRPPRRFLDFLIDADALFVATSTGPRLFTASVRKSAAETDPDTRICPYWYFEPGTPAEIDGKVAVDPDTSRSYGIHHMSQTWVSPLRRAIDAAAKPLMALALRFTAPR</sequence>
<accession>A0A512E0U5</accession>
<dbReference type="Proteomes" id="UP000321523">
    <property type="component" value="Unassembled WGS sequence"/>
</dbReference>
<dbReference type="Pfam" id="PF04488">
    <property type="entry name" value="Gly_transf_sug"/>
    <property type="match status" value="1"/>
</dbReference>
<organism evidence="2 3">
    <name type="scientific">Skermanella aerolata</name>
    <dbReference type="NCBI Taxonomy" id="393310"/>
    <lineage>
        <taxon>Bacteria</taxon>
        <taxon>Pseudomonadati</taxon>
        <taxon>Pseudomonadota</taxon>
        <taxon>Alphaproteobacteria</taxon>
        <taxon>Rhodospirillales</taxon>
        <taxon>Azospirillaceae</taxon>
        <taxon>Skermanella</taxon>
    </lineage>
</organism>
<reference evidence="2 3" key="1">
    <citation type="submission" date="2019-07" db="EMBL/GenBank/DDBJ databases">
        <title>Whole genome shotgun sequence of Skermanella aerolata NBRC 106429.</title>
        <authorList>
            <person name="Hosoyama A."/>
            <person name="Uohara A."/>
            <person name="Ohji S."/>
            <person name="Ichikawa N."/>
        </authorList>
    </citation>
    <scope>NUCLEOTIDE SEQUENCE [LARGE SCALE GENOMIC DNA]</scope>
    <source>
        <strain evidence="2 3">NBRC 106429</strain>
    </source>
</reference>
<dbReference type="PANTHER" id="PTHR32385">
    <property type="entry name" value="MANNOSYL PHOSPHORYLINOSITOL CERAMIDE SYNTHASE"/>
    <property type="match status" value="1"/>
</dbReference>
<name>A0A512E0U5_9PROT</name>
<dbReference type="GO" id="GO:0016020">
    <property type="term" value="C:membrane"/>
    <property type="evidence" value="ECO:0007669"/>
    <property type="project" value="GOC"/>
</dbReference>
<evidence type="ECO:0000313" key="3">
    <source>
        <dbReference type="Proteomes" id="UP000321523"/>
    </source>
</evidence>
<comment type="caution">
    <text evidence="2">The sequence shown here is derived from an EMBL/GenBank/DDBJ whole genome shotgun (WGS) entry which is preliminary data.</text>
</comment>
<gene>
    <name evidence="2" type="primary">sur1</name>
    <name evidence="2" type="ORF">SAE02_64920</name>
</gene>
<keyword evidence="1" id="KW-0808">Transferase</keyword>